<gene>
    <name evidence="1" type="ORF">AK812_SmicGene11726</name>
</gene>
<protein>
    <submittedName>
        <fullName evidence="1">Uncharacterized protein</fullName>
    </submittedName>
</protein>
<proteinExistence type="predicted"/>
<dbReference type="Proteomes" id="UP000186817">
    <property type="component" value="Unassembled WGS sequence"/>
</dbReference>
<reference evidence="1 2" key="1">
    <citation type="submission" date="2016-02" db="EMBL/GenBank/DDBJ databases">
        <title>Genome analysis of coral dinoflagellate symbionts highlights evolutionary adaptations to a symbiotic lifestyle.</title>
        <authorList>
            <person name="Aranda M."/>
            <person name="Li Y."/>
            <person name="Liew Y.J."/>
            <person name="Baumgarten S."/>
            <person name="Simakov O."/>
            <person name="Wilson M."/>
            <person name="Piel J."/>
            <person name="Ashoor H."/>
            <person name="Bougouffa S."/>
            <person name="Bajic V.B."/>
            <person name="Ryu T."/>
            <person name="Ravasi T."/>
            <person name="Bayer T."/>
            <person name="Micklem G."/>
            <person name="Kim H."/>
            <person name="Bhak J."/>
            <person name="Lajeunesse T.C."/>
            <person name="Voolstra C.R."/>
        </authorList>
    </citation>
    <scope>NUCLEOTIDE SEQUENCE [LARGE SCALE GENOMIC DNA]</scope>
    <source>
        <strain evidence="1 2">CCMP2467</strain>
    </source>
</reference>
<sequence length="166" mass="18130">MAELSLSNWPDALHLCVLQHLGSAQEVWNLLVPYGLLCRATQLAVQSPSLWSSVDLSGINEAVPLAQLRRLLTRPYLLKAEISHQAMDASTRCVLLPPLLEDGLRAYNLPLAPPCKFTPFGKEFLGDSPAGTYRLGPVELDGIIAEEEFYTASDGRVVWSSGRQAG</sequence>
<organism evidence="1 2">
    <name type="scientific">Symbiodinium microadriaticum</name>
    <name type="common">Dinoflagellate</name>
    <name type="synonym">Zooxanthella microadriatica</name>
    <dbReference type="NCBI Taxonomy" id="2951"/>
    <lineage>
        <taxon>Eukaryota</taxon>
        <taxon>Sar</taxon>
        <taxon>Alveolata</taxon>
        <taxon>Dinophyceae</taxon>
        <taxon>Suessiales</taxon>
        <taxon>Symbiodiniaceae</taxon>
        <taxon>Symbiodinium</taxon>
    </lineage>
</organism>
<evidence type="ECO:0000313" key="1">
    <source>
        <dbReference type="EMBL" id="OLQ05111.1"/>
    </source>
</evidence>
<accession>A0A1Q9ECJ9</accession>
<dbReference type="AlphaFoldDB" id="A0A1Q9ECJ9"/>
<keyword evidence="2" id="KW-1185">Reference proteome</keyword>
<dbReference type="EMBL" id="LSRX01000194">
    <property type="protein sequence ID" value="OLQ05111.1"/>
    <property type="molecule type" value="Genomic_DNA"/>
</dbReference>
<name>A0A1Q9ECJ9_SYMMI</name>
<comment type="caution">
    <text evidence="1">The sequence shown here is derived from an EMBL/GenBank/DDBJ whole genome shotgun (WGS) entry which is preliminary data.</text>
</comment>
<evidence type="ECO:0000313" key="2">
    <source>
        <dbReference type="Proteomes" id="UP000186817"/>
    </source>
</evidence>